<keyword evidence="2" id="KW-1185">Reference proteome</keyword>
<reference evidence="1 2" key="1">
    <citation type="submission" date="2024-06" db="EMBL/GenBank/DDBJ databases">
        <authorList>
            <person name="Pan Q."/>
            <person name="Wen M."/>
            <person name="Jouanno E."/>
            <person name="Zahm M."/>
            <person name="Klopp C."/>
            <person name="Cabau C."/>
            <person name="Louis A."/>
            <person name="Berthelot C."/>
            <person name="Parey E."/>
            <person name="Roest Crollius H."/>
            <person name="Montfort J."/>
            <person name="Robinson-Rechavi M."/>
            <person name="Bouchez O."/>
            <person name="Lampietro C."/>
            <person name="Lopez Roques C."/>
            <person name="Donnadieu C."/>
            <person name="Postlethwait J."/>
            <person name="Bobe J."/>
            <person name="Verreycken H."/>
            <person name="Guiguen Y."/>
        </authorList>
    </citation>
    <scope>NUCLEOTIDE SEQUENCE [LARGE SCALE GENOMIC DNA]</scope>
    <source>
        <strain evidence="1">Up_M1</strain>
        <tissue evidence="1">Testis</tissue>
    </source>
</reference>
<gene>
    <name evidence="1" type="ORF">UPYG_G00196570</name>
</gene>
<comment type="caution">
    <text evidence="1">The sequence shown here is derived from an EMBL/GenBank/DDBJ whole genome shotgun (WGS) entry which is preliminary data.</text>
</comment>
<dbReference type="AlphaFoldDB" id="A0ABD0WIX1"/>
<protein>
    <submittedName>
        <fullName evidence="1">Uncharacterized protein</fullName>
    </submittedName>
</protein>
<dbReference type="EMBL" id="JAGEUA010000006">
    <property type="protein sequence ID" value="KAL0972926.1"/>
    <property type="molecule type" value="Genomic_DNA"/>
</dbReference>
<dbReference type="Proteomes" id="UP001557470">
    <property type="component" value="Unassembled WGS sequence"/>
</dbReference>
<sequence>MQIAGFVNAIKPVDDDQENLLAFRFQAVNSIVDPWVFIIFRKSVFRHVRSFLCCRFSRRPMNTMAHCTLSLPPEVNKESPNTSPSIALQPKLFSNLPL</sequence>
<name>A0ABD0WIX1_UMBPY</name>
<accession>A0ABD0WIX1</accession>
<evidence type="ECO:0000313" key="2">
    <source>
        <dbReference type="Proteomes" id="UP001557470"/>
    </source>
</evidence>
<dbReference type="SUPFAM" id="SSF81321">
    <property type="entry name" value="Family A G protein-coupled receptor-like"/>
    <property type="match status" value="1"/>
</dbReference>
<organism evidence="1 2">
    <name type="scientific">Umbra pygmaea</name>
    <name type="common">Eastern mudminnow</name>
    <dbReference type="NCBI Taxonomy" id="75934"/>
    <lineage>
        <taxon>Eukaryota</taxon>
        <taxon>Metazoa</taxon>
        <taxon>Chordata</taxon>
        <taxon>Craniata</taxon>
        <taxon>Vertebrata</taxon>
        <taxon>Euteleostomi</taxon>
        <taxon>Actinopterygii</taxon>
        <taxon>Neopterygii</taxon>
        <taxon>Teleostei</taxon>
        <taxon>Protacanthopterygii</taxon>
        <taxon>Esociformes</taxon>
        <taxon>Umbridae</taxon>
        <taxon>Umbra</taxon>
    </lineage>
</organism>
<proteinExistence type="predicted"/>
<evidence type="ECO:0000313" key="1">
    <source>
        <dbReference type="EMBL" id="KAL0972926.1"/>
    </source>
</evidence>